<feature type="transmembrane region" description="Helical" evidence="6">
    <location>
        <begin position="179"/>
        <end position="197"/>
    </location>
</feature>
<reference evidence="9 10" key="1">
    <citation type="submission" date="2019-06" db="EMBL/GenBank/DDBJ databases">
        <title>Genome analyses of bacteria isolated from kimchi.</title>
        <authorList>
            <person name="Lee S."/>
            <person name="Ahn S."/>
            <person name="Roh S."/>
        </authorList>
    </citation>
    <scope>NUCLEOTIDE SEQUENCE [LARGE SCALE GENOMIC DNA]</scope>
    <source>
        <strain evidence="9 10">CBA4606</strain>
    </source>
</reference>
<evidence type="ECO:0000256" key="6">
    <source>
        <dbReference type="SAM" id="Phobius"/>
    </source>
</evidence>
<dbReference type="InterPro" id="IPR018461">
    <property type="entry name" value="Na/H_Antiport_NhaC-like_C"/>
</dbReference>
<dbReference type="AlphaFoldDB" id="A0A5B8SZ67"/>
<evidence type="ECO:0000256" key="1">
    <source>
        <dbReference type="ARBA" id="ARBA00004651"/>
    </source>
</evidence>
<keyword evidence="2" id="KW-1003">Cell membrane</keyword>
<sequence length="651" mass="69456">MPSRKGRRWRKPQCLMMLLSLCLLWALGGLAQAASEPELITPDVILQGVPFELSVGGLDEKPDLRLNDQPVILAPGEAGQWNAESLELTQSSNRLVLLDASGQPLLSEELTAIPAWLSLIPAIVAIVLALVFRQVILSLFIGILLGGWILHGMDIRGLVGAFGDSVNVHVLEAASDSEHMSIVLFCLLIGGMVGIISRNGGTQGIAQRISRVIRGRRQAQTSTFLLGLAIFFDDYANALIVGNTMRAITDKMAVSRAKLAYIIDSTAAPVSAIMLISTWIGFQVGLISEAMSNIADWNESAYSVFVSAIPYNAYPLLTLAFVFMTTWLGRDFGPMLRAERQAIDGGGRRTSLSSREAIVEEAEIVTKPNVPIRAFNAIVPMLVLAGITLGGIYATGVAALGPGEHDLKDIFGEGDSFSSMMWGSLTGCIVALLMTQAQRLMSMTETAHYWFEGVKSMLLPITILMMAWALANVNDALQTSDFLVAALGESLNPAWLPAVIFILAGFTAFATGSSWGVMGIMMPLVVPLAWAVLEQNGMAGTAEGMPILYASVASVLAGAVWGDHCSPLADTTLLSAMASGCNLVEHVRTQLPYALLVGAVALVFGNIAVGYGISWWIGLPIGALLLLGVLMLVGRRPEPHTEVATKKAIAE</sequence>
<organism evidence="9 10">
    <name type="scientific">Pistricoccus aurantiacus</name>
    <dbReference type="NCBI Taxonomy" id="1883414"/>
    <lineage>
        <taxon>Bacteria</taxon>
        <taxon>Pseudomonadati</taxon>
        <taxon>Pseudomonadota</taxon>
        <taxon>Gammaproteobacteria</taxon>
        <taxon>Oceanospirillales</taxon>
        <taxon>Halomonadaceae</taxon>
        <taxon>Pistricoccus</taxon>
    </lineage>
</organism>
<feature type="transmembrane region" description="Helical" evidence="6">
    <location>
        <begin position="615"/>
        <end position="633"/>
    </location>
</feature>
<dbReference type="PANTHER" id="PTHR43478">
    <property type="entry name" value="NA+/H+ ANTIPORTER-RELATED"/>
    <property type="match status" value="1"/>
</dbReference>
<keyword evidence="5 6" id="KW-0472">Membrane</keyword>
<dbReference type="EMBL" id="CP042382">
    <property type="protein sequence ID" value="QEA40785.1"/>
    <property type="molecule type" value="Genomic_DNA"/>
</dbReference>
<evidence type="ECO:0000256" key="2">
    <source>
        <dbReference type="ARBA" id="ARBA00022475"/>
    </source>
</evidence>
<dbReference type="OrthoDB" id="9762978at2"/>
<keyword evidence="10" id="KW-1185">Reference proteome</keyword>
<feature type="chain" id="PRO_5022956494" evidence="7">
    <location>
        <begin position="34"/>
        <end position="651"/>
    </location>
</feature>
<keyword evidence="4 6" id="KW-1133">Transmembrane helix</keyword>
<feature type="signal peptide" evidence="7">
    <location>
        <begin position="1"/>
        <end position="33"/>
    </location>
</feature>
<evidence type="ECO:0000259" key="8">
    <source>
        <dbReference type="Pfam" id="PF03553"/>
    </source>
</evidence>
<feature type="transmembrane region" description="Helical" evidence="6">
    <location>
        <begin position="259"/>
        <end position="282"/>
    </location>
</feature>
<proteinExistence type="predicted"/>
<dbReference type="KEGG" id="paur:FGL86_02085"/>
<evidence type="ECO:0000256" key="3">
    <source>
        <dbReference type="ARBA" id="ARBA00022692"/>
    </source>
</evidence>
<comment type="subcellular location">
    <subcellularLocation>
        <location evidence="1">Cell membrane</location>
        <topology evidence="1">Multi-pass membrane protein</topology>
    </subcellularLocation>
</comment>
<feature type="transmembrane region" description="Helical" evidence="6">
    <location>
        <begin position="377"/>
        <end position="400"/>
    </location>
</feature>
<feature type="transmembrane region" description="Helical" evidence="6">
    <location>
        <begin position="591"/>
        <end position="609"/>
    </location>
</feature>
<dbReference type="Pfam" id="PF03553">
    <property type="entry name" value="Na_H_antiporter"/>
    <property type="match status" value="1"/>
</dbReference>
<dbReference type="GO" id="GO:0005886">
    <property type="term" value="C:plasma membrane"/>
    <property type="evidence" value="ECO:0007669"/>
    <property type="project" value="UniProtKB-SubCell"/>
</dbReference>
<feature type="transmembrane region" description="Helical" evidence="6">
    <location>
        <begin position="302"/>
        <end position="328"/>
    </location>
</feature>
<feature type="domain" description="Na+/H+ antiporter NhaC-like C-terminal" evidence="8">
    <location>
        <begin position="273"/>
        <end position="603"/>
    </location>
</feature>
<dbReference type="PANTHER" id="PTHR43478:SF1">
    <property type="entry name" value="NA+_H+ ANTIPORTER NHAC-LIKE C-TERMINAL DOMAIN-CONTAINING PROTEIN"/>
    <property type="match status" value="1"/>
</dbReference>
<feature type="transmembrane region" description="Helical" evidence="6">
    <location>
        <begin position="139"/>
        <end position="159"/>
    </location>
</feature>
<protein>
    <submittedName>
        <fullName evidence="9">Na+/H+ antiporter NhaC family protein</fullName>
    </submittedName>
</protein>
<evidence type="ECO:0000256" key="7">
    <source>
        <dbReference type="SAM" id="SignalP"/>
    </source>
</evidence>
<gene>
    <name evidence="9" type="ORF">FGL86_02085</name>
</gene>
<evidence type="ECO:0000256" key="4">
    <source>
        <dbReference type="ARBA" id="ARBA00022989"/>
    </source>
</evidence>
<dbReference type="Proteomes" id="UP000321272">
    <property type="component" value="Chromosome"/>
</dbReference>
<name>A0A5B8SZ67_9GAMM</name>
<feature type="transmembrane region" description="Helical" evidence="6">
    <location>
        <begin position="113"/>
        <end position="132"/>
    </location>
</feature>
<keyword evidence="7" id="KW-0732">Signal</keyword>
<evidence type="ECO:0000313" key="10">
    <source>
        <dbReference type="Proteomes" id="UP000321272"/>
    </source>
</evidence>
<keyword evidence="3 6" id="KW-0812">Transmembrane</keyword>
<feature type="transmembrane region" description="Helical" evidence="6">
    <location>
        <begin position="420"/>
        <end position="437"/>
    </location>
</feature>
<feature type="transmembrane region" description="Helical" evidence="6">
    <location>
        <begin position="491"/>
        <end position="510"/>
    </location>
</feature>
<feature type="transmembrane region" description="Helical" evidence="6">
    <location>
        <begin position="449"/>
        <end position="471"/>
    </location>
</feature>
<evidence type="ECO:0000256" key="5">
    <source>
        <dbReference type="ARBA" id="ARBA00023136"/>
    </source>
</evidence>
<accession>A0A5B8SZ67</accession>
<evidence type="ECO:0000313" key="9">
    <source>
        <dbReference type="EMBL" id="QEA40785.1"/>
    </source>
</evidence>